<evidence type="ECO:0000313" key="7">
    <source>
        <dbReference type="Proteomes" id="UP000092445"/>
    </source>
</evidence>
<evidence type="ECO:0000256" key="2">
    <source>
        <dbReference type="ARBA" id="ARBA00022490"/>
    </source>
</evidence>
<accession>A0A1A9ZQK8</accession>
<reference evidence="7" key="1">
    <citation type="submission" date="2014-03" db="EMBL/GenBank/DDBJ databases">
        <authorList>
            <person name="Aksoy S."/>
            <person name="Warren W."/>
            <person name="Wilson R.K."/>
        </authorList>
    </citation>
    <scope>NUCLEOTIDE SEQUENCE [LARGE SCALE GENOMIC DNA]</scope>
    <source>
        <strain evidence="7">IAEA</strain>
    </source>
</reference>
<dbReference type="STRING" id="7398.A0A1A9ZQK8"/>
<keyword evidence="5" id="KW-0206">Cytoskeleton</keyword>
<organism evidence="6 7">
    <name type="scientific">Glossina pallidipes</name>
    <name type="common">Tsetse fly</name>
    <dbReference type="NCBI Taxonomy" id="7398"/>
    <lineage>
        <taxon>Eukaryota</taxon>
        <taxon>Metazoa</taxon>
        <taxon>Ecdysozoa</taxon>
        <taxon>Arthropoda</taxon>
        <taxon>Hexapoda</taxon>
        <taxon>Insecta</taxon>
        <taxon>Pterygota</taxon>
        <taxon>Neoptera</taxon>
        <taxon>Endopterygota</taxon>
        <taxon>Diptera</taxon>
        <taxon>Brachycera</taxon>
        <taxon>Muscomorpha</taxon>
        <taxon>Hippoboscoidea</taxon>
        <taxon>Glossinidae</taxon>
        <taxon>Glossina</taxon>
    </lineage>
</organism>
<evidence type="ECO:0000256" key="1">
    <source>
        <dbReference type="ARBA" id="ARBA00004496"/>
    </source>
</evidence>
<dbReference type="GO" id="GO:0034314">
    <property type="term" value="P:Arp2/3 complex-mediated actin nucleation"/>
    <property type="evidence" value="ECO:0007669"/>
    <property type="project" value="InterPro"/>
</dbReference>
<dbReference type="Proteomes" id="UP000092445">
    <property type="component" value="Unassembled WGS sequence"/>
</dbReference>
<evidence type="ECO:0000256" key="4">
    <source>
        <dbReference type="ARBA" id="ARBA00022737"/>
    </source>
</evidence>
<dbReference type="InterPro" id="IPR017383">
    <property type="entry name" value="ARPC1"/>
</dbReference>
<reference evidence="6" key="2">
    <citation type="submission" date="2020-05" db="UniProtKB">
        <authorList>
            <consortium name="EnsemblMetazoa"/>
        </authorList>
    </citation>
    <scope>IDENTIFICATION</scope>
    <source>
        <strain evidence="6">IAEA</strain>
    </source>
</reference>
<proteinExistence type="predicted"/>
<dbReference type="AlphaFoldDB" id="A0A1A9ZQK8"/>
<evidence type="ECO:0000256" key="3">
    <source>
        <dbReference type="ARBA" id="ARBA00022574"/>
    </source>
</evidence>
<sequence>MFTAGPGTLKAKSSLSTKKEKKDWIHDGKWKPTLVLLRMDRVSTCVKWSPAENKFAAGSAARLISVCYFECENDWCVSKDINKPIRSTVTPLDWRPNSILLVAGPTDFKPCIKNSANSNGGWINNVSFSSDGNQICRVGYDSCINVADATDANNVLRYKVEYLAFLACEWISPNRCCWPLIHGLHNNKLIFINKLDKSQ</sequence>
<dbReference type="GO" id="GO:0005885">
    <property type="term" value="C:Arp2/3 protein complex"/>
    <property type="evidence" value="ECO:0007669"/>
    <property type="project" value="InterPro"/>
</dbReference>
<comment type="subcellular location">
    <subcellularLocation>
        <location evidence="1">Cytoplasm</location>
    </subcellularLocation>
</comment>
<dbReference type="SUPFAM" id="SSF82171">
    <property type="entry name" value="DPP6 N-terminal domain-like"/>
    <property type="match status" value="1"/>
</dbReference>
<dbReference type="EnsemblMetazoa" id="GPAI021983-RA">
    <property type="protein sequence ID" value="GPAI021983-PA"/>
    <property type="gene ID" value="GPAI021983"/>
</dbReference>
<evidence type="ECO:0000313" key="6">
    <source>
        <dbReference type="EnsemblMetazoa" id="GPAI021983-PA"/>
    </source>
</evidence>
<dbReference type="GO" id="GO:0051015">
    <property type="term" value="F:actin filament binding"/>
    <property type="evidence" value="ECO:0007669"/>
    <property type="project" value="TreeGrafter"/>
</dbReference>
<dbReference type="PANTHER" id="PTHR10709:SF2">
    <property type="entry name" value="ACTIN-RELATED PROTEIN 2_3 COMPLEX SUBUNIT"/>
    <property type="match status" value="1"/>
</dbReference>
<keyword evidence="3" id="KW-0853">WD repeat</keyword>
<keyword evidence="2" id="KW-0963">Cytoplasm</keyword>
<dbReference type="GO" id="GO:0005737">
    <property type="term" value="C:cytoplasm"/>
    <property type="evidence" value="ECO:0007669"/>
    <property type="project" value="UniProtKB-SubCell"/>
</dbReference>
<protein>
    <submittedName>
        <fullName evidence="6">Uncharacterized protein</fullName>
    </submittedName>
</protein>
<dbReference type="InterPro" id="IPR015943">
    <property type="entry name" value="WD40/YVTN_repeat-like_dom_sf"/>
</dbReference>
<dbReference type="PANTHER" id="PTHR10709">
    <property type="entry name" value="ACTIN-RELATED PROTEIN 2/3 COMPLEX SUBUNIT 1"/>
    <property type="match status" value="1"/>
</dbReference>
<keyword evidence="4" id="KW-0677">Repeat</keyword>
<evidence type="ECO:0000256" key="5">
    <source>
        <dbReference type="ARBA" id="ARBA00023212"/>
    </source>
</evidence>
<dbReference type="Gene3D" id="2.130.10.10">
    <property type="entry name" value="YVTN repeat-like/Quinoprotein amine dehydrogenase"/>
    <property type="match status" value="1"/>
</dbReference>
<dbReference type="VEuPathDB" id="VectorBase:GPAI021983"/>
<keyword evidence="7" id="KW-1185">Reference proteome</keyword>
<name>A0A1A9ZQK8_GLOPL</name>